<feature type="domain" description="Protein kinase" evidence="1">
    <location>
        <begin position="1"/>
        <end position="145"/>
    </location>
</feature>
<sequence length="236" mass="25989">MSALQAEPLWIAKVSDFGTTKVKMESTAYANQTRPVGTTMFMAPEAYELEDGDMQPERFHPKKLDVYSFGLICFRVLSAEPTPFPPTELMNPTVKAFKGRVRSGKRPKLPLNCPNYLSGLIQQCWDGNPLNRPDFQTICTELRYIKGCLTVLLSVVAIVVVLVQRFLAENDSLQASHRIALESSMQATTIALSRLQMMFFVAAQVCLSSGISKSNPSIAGVSSICFDLSAPLDLMG</sequence>
<dbReference type="InterPro" id="IPR051681">
    <property type="entry name" value="Ser/Thr_Kinases-Pseudokinases"/>
</dbReference>
<evidence type="ECO:0000313" key="2">
    <source>
        <dbReference type="EMBL" id="CAK9870162.1"/>
    </source>
</evidence>
<dbReference type="InterPro" id="IPR000719">
    <property type="entry name" value="Prot_kinase_dom"/>
</dbReference>
<evidence type="ECO:0000313" key="3">
    <source>
        <dbReference type="Proteomes" id="UP001497522"/>
    </source>
</evidence>
<dbReference type="InterPro" id="IPR001245">
    <property type="entry name" value="Ser-Thr/Tyr_kinase_cat_dom"/>
</dbReference>
<dbReference type="Pfam" id="PF07714">
    <property type="entry name" value="PK_Tyr_Ser-Thr"/>
    <property type="match status" value="1"/>
</dbReference>
<reference evidence="2" key="1">
    <citation type="submission" date="2024-03" db="EMBL/GenBank/DDBJ databases">
        <authorList>
            <consortium name="ELIXIR-Norway"/>
            <consortium name="Elixir Norway"/>
        </authorList>
    </citation>
    <scope>NUCLEOTIDE SEQUENCE</scope>
</reference>
<dbReference type="Gene3D" id="1.10.510.10">
    <property type="entry name" value="Transferase(Phosphotransferase) domain 1"/>
    <property type="match status" value="1"/>
</dbReference>
<dbReference type="SUPFAM" id="SSF56112">
    <property type="entry name" value="Protein kinase-like (PK-like)"/>
    <property type="match status" value="1"/>
</dbReference>
<dbReference type="PROSITE" id="PS50011">
    <property type="entry name" value="PROTEIN_KINASE_DOM"/>
    <property type="match status" value="1"/>
</dbReference>
<accession>A0ABP1B4Y3</accession>
<dbReference type="PANTHER" id="PTHR44329">
    <property type="entry name" value="SERINE/THREONINE-PROTEIN KINASE TNNI3K-RELATED"/>
    <property type="match status" value="1"/>
</dbReference>
<dbReference type="Proteomes" id="UP001497522">
    <property type="component" value="Chromosome 19"/>
</dbReference>
<gene>
    <name evidence="2" type="ORF">CSSPJE1EN2_LOCUS12899</name>
</gene>
<protein>
    <recommendedName>
        <fullName evidence="1">Protein kinase domain-containing protein</fullName>
    </recommendedName>
</protein>
<keyword evidence="3" id="KW-1185">Reference proteome</keyword>
<evidence type="ECO:0000259" key="1">
    <source>
        <dbReference type="PROSITE" id="PS50011"/>
    </source>
</evidence>
<proteinExistence type="predicted"/>
<dbReference type="PANTHER" id="PTHR44329:SF260">
    <property type="entry name" value="PROTEIN KINASE DOMAIN-CONTAINING PROTEIN"/>
    <property type="match status" value="1"/>
</dbReference>
<dbReference type="EMBL" id="OZ023720">
    <property type="protein sequence ID" value="CAK9870162.1"/>
    <property type="molecule type" value="Genomic_DNA"/>
</dbReference>
<name>A0ABP1B4Y3_9BRYO</name>
<organism evidence="2 3">
    <name type="scientific">Sphagnum jensenii</name>
    <dbReference type="NCBI Taxonomy" id="128206"/>
    <lineage>
        <taxon>Eukaryota</taxon>
        <taxon>Viridiplantae</taxon>
        <taxon>Streptophyta</taxon>
        <taxon>Embryophyta</taxon>
        <taxon>Bryophyta</taxon>
        <taxon>Sphagnophytina</taxon>
        <taxon>Sphagnopsida</taxon>
        <taxon>Sphagnales</taxon>
        <taxon>Sphagnaceae</taxon>
        <taxon>Sphagnum</taxon>
    </lineage>
</organism>
<dbReference type="InterPro" id="IPR011009">
    <property type="entry name" value="Kinase-like_dom_sf"/>
</dbReference>